<dbReference type="InterPro" id="IPR002931">
    <property type="entry name" value="Transglutaminase-like"/>
</dbReference>
<keyword evidence="6" id="KW-0012">Acyltransferase</keyword>
<dbReference type="InterPro" id="IPR008958">
    <property type="entry name" value="Transglutaminase_C"/>
</dbReference>
<keyword evidence="5 12" id="KW-0106">Calcium</keyword>
<dbReference type="FunFam" id="2.60.40.10:FF:001482">
    <property type="entry name" value="Protein-glutamine gamma-glutamyltransferase 4"/>
    <property type="match status" value="1"/>
</dbReference>
<dbReference type="InterPro" id="IPR001102">
    <property type="entry name" value="Transglutaminase_N"/>
</dbReference>
<dbReference type="SUPFAM" id="SSF54001">
    <property type="entry name" value="Cysteine proteinases"/>
    <property type="match status" value="1"/>
</dbReference>
<reference evidence="14" key="1">
    <citation type="submission" date="2022-03" db="EMBL/GenBank/DDBJ databases">
        <authorList>
            <person name="Alioto T."/>
            <person name="Alioto T."/>
            <person name="Gomez Garrido J."/>
        </authorList>
    </citation>
    <scope>NUCLEOTIDE SEQUENCE</scope>
</reference>
<evidence type="ECO:0000256" key="11">
    <source>
        <dbReference type="PIRSR" id="PIRSR000459-1"/>
    </source>
</evidence>
<dbReference type="AlphaFoldDB" id="A0AAD1W085"/>
<evidence type="ECO:0000256" key="8">
    <source>
        <dbReference type="ARBA" id="ARBA00051843"/>
    </source>
</evidence>
<accession>A0AAD1W085</accession>
<feature type="active site" evidence="11">
    <location>
        <position position="324"/>
    </location>
</feature>
<evidence type="ECO:0000256" key="12">
    <source>
        <dbReference type="PIRSR" id="PIRSR000459-2"/>
    </source>
</evidence>
<name>A0AAD1W085_PELCU</name>
<dbReference type="InterPro" id="IPR013808">
    <property type="entry name" value="Transglutaminase_AS"/>
</dbReference>
<comment type="subunit">
    <text evidence="2">Homodimer.</text>
</comment>
<dbReference type="SMART" id="SM00460">
    <property type="entry name" value="TGc"/>
    <property type="match status" value="1"/>
</dbReference>
<dbReference type="EMBL" id="OW240915">
    <property type="protein sequence ID" value="CAH2283209.1"/>
    <property type="molecule type" value="Genomic_DNA"/>
</dbReference>
<dbReference type="PROSITE" id="PS00547">
    <property type="entry name" value="TRANSGLUTAMINASES"/>
    <property type="match status" value="1"/>
</dbReference>
<dbReference type="EC" id="2.3.2.13" evidence="7"/>
<evidence type="ECO:0000256" key="1">
    <source>
        <dbReference type="ARBA" id="ARBA00005968"/>
    </source>
</evidence>
<proteinExistence type="inferred from homology"/>
<evidence type="ECO:0000256" key="6">
    <source>
        <dbReference type="ARBA" id="ARBA00023315"/>
    </source>
</evidence>
<feature type="binding site" evidence="12">
    <location>
        <position position="439"/>
    </location>
    <ligand>
        <name>Ca(2+)</name>
        <dbReference type="ChEBI" id="CHEBI:29108"/>
    </ligand>
</feature>
<dbReference type="Gene3D" id="3.90.260.10">
    <property type="entry name" value="Transglutaminase-like"/>
    <property type="match status" value="1"/>
</dbReference>
<dbReference type="Pfam" id="PF00868">
    <property type="entry name" value="Transglut_N"/>
    <property type="match status" value="1"/>
</dbReference>
<dbReference type="PANTHER" id="PTHR11590:SF70">
    <property type="entry name" value="PROTEIN-GLUTAMINE GAMMA-GLUTAMYLTRANSFERASE 4"/>
    <property type="match status" value="1"/>
</dbReference>
<feature type="binding site" evidence="12">
    <location>
        <position position="387"/>
    </location>
    <ligand>
        <name>Ca(2+)</name>
        <dbReference type="ChEBI" id="CHEBI:29108"/>
    </ligand>
</feature>
<dbReference type="InterPro" id="IPR036985">
    <property type="entry name" value="Transglutaminase-like_sf"/>
</dbReference>
<sequence length="687" mass="76631">MTLRATKVDLLKSKNAREHHTSEFDIPNLTVRRGQVFTLKIDFNRSLTENDRAMLQFTTGSQPVPKNGTMNLVDMNLTSNLTKQWSTNVQLSNTNEYLVTVNSPANAIVGKYALSVITGKGIVYMPEDSPIYILCNPWCEDDEVYMPNEDERKEYVLKDTGYIYVGSASRISARPWNFGQHEIDVLDCCMHLLDRSGLKSAARRDPVILSRKLSALVNSNDDQGVLSGNWSGNYSAGTSPTTWTGSSTILQKYYKTKKPVLFGQCWVFSGVLTTVLRCLGIPARSVTNFASAHDTEENLNVDIYLNDKGEKLDDWTSDSVWNFHVWNEVWMKRPDLPSGYDGWQALDSTPQEPSQGVFQCGPCSVTAIKNGDVYLPYDAKFIFAEVNADRVHWMVREKDGQEDISLIKEEKSCIGKCISTKALNKNMKQDITSQYKHKEGSPEERKAVQTACSYLKSDACLVFAAPPTAPPAGIKLQITGNKELLPGNPMSLNILIENESDDAKTVNVIVGCQLQTYTGKVIAKLASITQIVEVAGKQAHGMEEECDMDLYMKSVILVDDELIIMVNVISETMETNEKNSESMVISFTYPAITVEMPETGKINEDFTCTFTFKNTLHIPLEKCELHVEGLGIFKLEKFDQGDIRPGGIFRSKIICAPKKTGEKKIVAELISKQIKGISAEKMITITN</sequence>
<evidence type="ECO:0000259" key="13">
    <source>
        <dbReference type="SMART" id="SM00460"/>
    </source>
</evidence>
<keyword evidence="3" id="KW-0808">Transferase</keyword>
<evidence type="ECO:0000256" key="9">
    <source>
        <dbReference type="ARBA" id="ARBA00069852"/>
    </source>
</evidence>
<feature type="active site" evidence="11">
    <location>
        <position position="347"/>
    </location>
</feature>
<dbReference type="InterPro" id="IPR023608">
    <property type="entry name" value="Transglutaminase_animal"/>
</dbReference>
<dbReference type="GO" id="GO:0046872">
    <property type="term" value="F:metal ion binding"/>
    <property type="evidence" value="ECO:0007669"/>
    <property type="project" value="UniProtKB-KW"/>
</dbReference>
<dbReference type="InterPro" id="IPR013783">
    <property type="entry name" value="Ig-like_fold"/>
</dbReference>
<dbReference type="InterPro" id="IPR038765">
    <property type="entry name" value="Papain-like_cys_pep_sf"/>
</dbReference>
<feature type="domain" description="Transglutaminase-like" evidence="13">
    <location>
        <begin position="257"/>
        <end position="350"/>
    </location>
</feature>
<evidence type="ECO:0000256" key="2">
    <source>
        <dbReference type="ARBA" id="ARBA00011738"/>
    </source>
</evidence>
<keyword evidence="4 12" id="KW-0479">Metal-binding</keyword>
<evidence type="ECO:0000256" key="5">
    <source>
        <dbReference type="ARBA" id="ARBA00022837"/>
    </source>
</evidence>
<organism evidence="14 15">
    <name type="scientific">Pelobates cultripes</name>
    <name type="common">Western spadefoot toad</name>
    <dbReference type="NCBI Taxonomy" id="61616"/>
    <lineage>
        <taxon>Eukaryota</taxon>
        <taxon>Metazoa</taxon>
        <taxon>Chordata</taxon>
        <taxon>Craniata</taxon>
        <taxon>Vertebrata</taxon>
        <taxon>Euteleostomi</taxon>
        <taxon>Amphibia</taxon>
        <taxon>Batrachia</taxon>
        <taxon>Anura</taxon>
        <taxon>Pelobatoidea</taxon>
        <taxon>Pelobatidae</taxon>
        <taxon>Pelobates</taxon>
    </lineage>
</organism>
<dbReference type="Gene3D" id="2.60.40.10">
    <property type="entry name" value="Immunoglobulins"/>
    <property type="match status" value="3"/>
</dbReference>
<comment type="similarity">
    <text evidence="1">Belongs to the transglutaminase superfamily. Transglutaminase family.</text>
</comment>
<dbReference type="InterPro" id="IPR014756">
    <property type="entry name" value="Ig_E-set"/>
</dbReference>
<evidence type="ECO:0000313" key="14">
    <source>
        <dbReference type="EMBL" id="CAH2283209.1"/>
    </source>
</evidence>
<evidence type="ECO:0000313" key="15">
    <source>
        <dbReference type="Proteomes" id="UP001295444"/>
    </source>
</evidence>
<evidence type="ECO:0000256" key="7">
    <source>
        <dbReference type="ARBA" id="ARBA00024222"/>
    </source>
</evidence>
<dbReference type="InterPro" id="IPR036238">
    <property type="entry name" value="Transglutaminase_C_sf"/>
</dbReference>
<keyword evidence="15" id="KW-1185">Reference proteome</keyword>
<feature type="active site" evidence="11">
    <location>
        <position position="265"/>
    </location>
</feature>
<dbReference type="PIRSF" id="PIRSF000459">
    <property type="entry name" value="TGM_EBP42"/>
    <property type="match status" value="1"/>
</dbReference>
<feature type="binding site" evidence="12">
    <location>
        <position position="389"/>
    </location>
    <ligand>
        <name>Ca(2+)</name>
        <dbReference type="ChEBI" id="CHEBI:29108"/>
    </ligand>
</feature>
<evidence type="ECO:0000256" key="10">
    <source>
        <dbReference type="ARBA" id="ARBA00080452"/>
    </source>
</evidence>
<evidence type="ECO:0000256" key="3">
    <source>
        <dbReference type="ARBA" id="ARBA00022679"/>
    </source>
</evidence>
<comment type="cofactor">
    <cofactor evidence="12">
        <name>Ca(2+)</name>
        <dbReference type="ChEBI" id="CHEBI:29108"/>
    </cofactor>
    <text evidence="12">Binds 1 Ca(2+) ion per subunit.</text>
</comment>
<feature type="binding site" evidence="12">
    <location>
        <position position="444"/>
    </location>
    <ligand>
        <name>Ca(2+)</name>
        <dbReference type="ChEBI" id="CHEBI:29108"/>
    </ligand>
</feature>
<comment type="catalytic activity">
    <reaction evidence="8">
        <text>L-glutaminyl-[protein] + L-lysyl-[protein] = [protein]-L-lysyl-N(6)-5-L-glutamyl-[protein] + NH4(+)</text>
        <dbReference type="Rhea" id="RHEA:54816"/>
        <dbReference type="Rhea" id="RHEA-COMP:9752"/>
        <dbReference type="Rhea" id="RHEA-COMP:10207"/>
        <dbReference type="Rhea" id="RHEA-COMP:14005"/>
        <dbReference type="ChEBI" id="CHEBI:28938"/>
        <dbReference type="ChEBI" id="CHEBI:29969"/>
        <dbReference type="ChEBI" id="CHEBI:30011"/>
        <dbReference type="ChEBI" id="CHEBI:138370"/>
        <dbReference type="EC" id="2.3.2.13"/>
    </reaction>
</comment>
<dbReference type="SUPFAM" id="SSF49309">
    <property type="entry name" value="Transglutaminase, two C-terminal domains"/>
    <property type="match status" value="2"/>
</dbReference>
<dbReference type="GO" id="GO:0003810">
    <property type="term" value="F:protein-glutamine gamma-glutamyltransferase activity"/>
    <property type="evidence" value="ECO:0007669"/>
    <property type="project" value="UniProtKB-EC"/>
</dbReference>
<dbReference type="Pfam" id="PF01841">
    <property type="entry name" value="Transglut_core"/>
    <property type="match status" value="1"/>
</dbReference>
<protein>
    <recommendedName>
        <fullName evidence="9">Protein-glutamine gamma-glutamyltransferase 4</fullName>
        <ecNumber evidence="7">2.3.2.13</ecNumber>
    </recommendedName>
    <alternativeName>
        <fullName evidence="10">Transglutaminase-4</fullName>
    </alternativeName>
</protein>
<evidence type="ECO:0000256" key="4">
    <source>
        <dbReference type="ARBA" id="ARBA00022723"/>
    </source>
</evidence>
<dbReference type="PANTHER" id="PTHR11590">
    <property type="entry name" value="PROTEIN-GLUTAMINE GAMMA-GLUTAMYLTRANSFERASE"/>
    <property type="match status" value="1"/>
</dbReference>
<dbReference type="InterPro" id="IPR050779">
    <property type="entry name" value="Transglutaminase"/>
</dbReference>
<dbReference type="Proteomes" id="UP001295444">
    <property type="component" value="Chromosome 04"/>
</dbReference>
<dbReference type="FunFam" id="2.60.40.10:FF:001406">
    <property type="entry name" value="Protein-glutamine gamma-glutamyltransferase 4"/>
    <property type="match status" value="1"/>
</dbReference>
<dbReference type="SUPFAM" id="SSF81296">
    <property type="entry name" value="E set domains"/>
    <property type="match status" value="1"/>
</dbReference>
<dbReference type="FunFam" id="3.90.260.10:FF:000001">
    <property type="entry name" value="Protein-glutamine gamma-glutamyltransferase 2"/>
    <property type="match status" value="1"/>
</dbReference>
<gene>
    <name evidence="14" type="ORF">PECUL_23A000323</name>
</gene>
<dbReference type="Pfam" id="PF00927">
    <property type="entry name" value="Transglut_C"/>
    <property type="match status" value="1"/>
</dbReference>